<accession>A0A484H9M5</accession>
<dbReference type="PANTHER" id="PTHR11728:SF1">
    <property type="entry name" value="GLYCEROL-3-PHOSPHATE DEHYDROGENASE [NAD(+)] 2, CHLOROPLASTIC"/>
    <property type="match status" value="1"/>
</dbReference>
<evidence type="ECO:0000256" key="1">
    <source>
        <dbReference type="ARBA" id="ARBA00011009"/>
    </source>
</evidence>
<comment type="similarity">
    <text evidence="1">Belongs to the NAD-dependent glycerol-3-phosphate dehydrogenase family.</text>
</comment>
<name>A0A484H9M5_9ZZZZ</name>
<dbReference type="FunFam" id="1.10.1040.10:FF:000001">
    <property type="entry name" value="Glycerol-3-phosphate dehydrogenase [NAD(P)+]"/>
    <property type="match status" value="1"/>
</dbReference>
<dbReference type="Gene3D" id="3.40.50.720">
    <property type="entry name" value="NAD(P)-binding Rossmann-like Domain"/>
    <property type="match status" value="1"/>
</dbReference>
<dbReference type="Pfam" id="PF01210">
    <property type="entry name" value="NAD_Gly3P_dh_N"/>
    <property type="match status" value="1"/>
</dbReference>
<dbReference type="HAMAP" id="MF_00394">
    <property type="entry name" value="NAD_Glyc3P_dehydrog"/>
    <property type="match status" value="1"/>
</dbReference>
<dbReference type="NCBIfam" id="NF000940">
    <property type="entry name" value="PRK00094.1-2"/>
    <property type="match status" value="1"/>
</dbReference>
<protein>
    <submittedName>
        <fullName evidence="6">Glycerol-3-phosphate dehydrogenase [NAD(P)+]</fullName>
        <ecNumber evidence="6">1.1.1.94</ecNumber>
    </submittedName>
</protein>
<dbReference type="GO" id="GO:0005975">
    <property type="term" value="P:carbohydrate metabolic process"/>
    <property type="evidence" value="ECO:0007669"/>
    <property type="project" value="InterPro"/>
</dbReference>
<dbReference type="InterPro" id="IPR036291">
    <property type="entry name" value="NAD(P)-bd_dom_sf"/>
</dbReference>
<dbReference type="PRINTS" id="PR00077">
    <property type="entry name" value="GPDHDRGNASE"/>
</dbReference>
<gene>
    <name evidence="6" type="ORF">RIEGSTA812A_PEG_1016</name>
</gene>
<organism evidence="6">
    <name type="scientific">invertebrate metagenome</name>
    <dbReference type="NCBI Taxonomy" id="1711999"/>
    <lineage>
        <taxon>unclassified sequences</taxon>
        <taxon>metagenomes</taxon>
        <taxon>organismal metagenomes</taxon>
    </lineage>
</organism>
<dbReference type="InterPro" id="IPR006168">
    <property type="entry name" value="G3P_DH_NAD-dep"/>
</dbReference>
<dbReference type="InterPro" id="IPR011128">
    <property type="entry name" value="G3P_DH_NAD-dep_N"/>
</dbReference>
<feature type="domain" description="Glycerol-3-phosphate dehydrogenase NAD-dependent C-terminal" evidence="5">
    <location>
        <begin position="180"/>
        <end position="320"/>
    </location>
</feature>
<dbReference type="Gene3D" id="1.10.1040.10">
    <property type="entry name" value="N-(1-d-carboxylethyl)-l-norvaline Dehydrogenase, domain 2"/>
    <property type="match status" value="1"/>
</dbReference>
<sequence length="339" mass="35587">MNQIGVVGAGAWGTALALTTYRAGKHVMLWVHSPTTEAMLVANHESPYLPGVRLPLDKRTLYPTTDPAAVARTCDAILLAVPAQYLRAVCTQFAPHWRSGIPVIICAKGIERYTNALMHEIIGETLPAATIAVLSGPSFAAEVARGLPTALTLACQDLGLGRALIRTLGTSALRLYLSHDVLGAEIGGAVKNVLAIGCGIVEGRALGENARAALTTRGLAEIVRLAVAVGAQAETLMGLSGLGDLILTANSIQSRNFSLGVALGQGASLTEILVSRRSVTEGVYSAAAVVERAKILAVEMPICWAVRSVLNQDEPIDRVIHSLLTRPFRTENGLGCYGA</sequence>
<dbReference type="InterPro" id="IPR013328">
    <property type="entry name" value="6PGD_dom2"/>
</dbReference>
<reference evidence="6" key="1">
    <citation type="submission" date="2018-10" db="EMBL/GenBank/DDBJ databases">
        <authorList>
            <person name="Gruber-Vodicka H."/>
            <person name="Jaeckle O."/>
        </authorList>
    </citation>
    <scope>NUCLEOTIDE SEQUENCE</scope>
</reference>
<dbReference type="InterPro" id="IPR006109">
    <property type="entry name" value="G3P_DH_NAD-dep_C"/>
</dbReference>
<dbReference type="GO" id="GO:0005829">
    <property type="term" value="C:cytosol"/>
    <property type="evidence" value="ECO:0007669"/>
    <property type="project" value="TreeGrafter"/>
</dbReference>
<dbReference type="NCBIfam" id="NF000942">
    <property type="entry name" value="PRK00094.1-4"/>
    <property type="match status" value="1"/>
</dbReference>
<dbReference type="Pfam" id="PF07479">
    <property type="entry name" value="NAD_Gly3P_dh_C"/>
    <property type="match status" value="1"/>
</dbReference>
<dbReference type="SUPFAM" id="SSF51735">
    <property type="entry name" value="NAD(P)-binding Rossmann-fold domains"/>
    <property type="match status" value="1"/>
</dbReference>
<evidence type="ECO:0000259" key="4">
    <source>
        <dbReference type="Pfam" id="PF01210"/>
    </source>
</evidence>
<dbReference type="GO" id="GO:0046168">
    <property type="term" value="P:glycerol-3-phosphate catabolic process"/>
    <property type="evidence" value="ECO:0007669"/>
    <property type="project" value="InterPro"/>
</dbReference>
<dbReference type="GO" id="GO:0051287">
    <property type="term" value="F:NAD binding"/>
    <property type="evidence" value="ECO:0007669"/>
    <property type="project" value="InterPro"/>
</dbReference>
<dbReference type="GO" id="GO:0047952">
    <property type="term" value="F:glycerol-3-phosphate dehydrogenase [NAD(P)+] activity"/>
    <property type="evidence" value="ECO:0007669"/>
    <property type="project" value="UniProtKB-EC"/>
</dbReference>
<dbReference type="PROSITE" id="PS00957">
    <property type="entry name" value="NAD_G3PDH"/>
    <property type="match status" value="1"/>
</dbReference>
<dbReference type="PANTHER" id="PTHR11728">
    <property type="entry name" value="GLYCEROL-3-PHOSPHATE DEHYDROGENASE"/>
    <property type="match status" value="1"/>
</dbReference>
<proteinExistence type="inferred from homology"/>
<dbReference type="EC" id="1.1.1.94" evidence="6"/>
<dbReference type="FunFam" id="3.40.50.720:FF:000019">
    <property type="entry name" value="Glycerol-3-phosphate dehydrogenase [NAD(P)+]"/>
    <property type="match status" value="1"/>
</dbReference>
<evidence type="ECO:0000259" key="5">
    <source>
        <dbReference type="Pfam" id="PF07479"/>
    </source>
</evidence>
<evidence type="ECO:0000256" key="3">
    <source>
        <dbReference type="ARBA" id="ARBA00023027"/>
    </source>
</evidence>
<dbReference type="AlphaFoldDB" id="A0A484H9M5"/>
<dbReference type="InterPro" id="IPR008927">
    <property type="entry name" value="6-PGluconate_DH-like_C_sf"/>
</dbReference>
<keyword evidence="3" id="KW-0520">NAD</keyword>
<dbReference type="SUPFAM" id="SSF48179">
    <property type="entry name" value="6-phosphogluconate dehydrogenase C-terminal domain-like"/>
    <property type="match status" value="1"/>
</dbReference>
<dbReference type="PIRSF" id="PIRSF000114">
    <property type="entry name" value="Glycerol-3-P_dh"/>
    <property type="match status" value="1"/>
</dbReference>
<feature type="domain" description="Glycerol-3-phosphate dehydrogenase NAD-dependent N-terminal" evidence="4">
    <location>
        <begin position="3"/>
        <end position="157"/>
    </location>
</feature>
<dbReference type="EMBL" id="LR026963">
    <property type="protein sequence ID" value="VBB69543.1"/>
    <property type="molecule type" value="Genomic_DNA"/>
</dbReference>
<keyword evidence="2 6" id="KW-0560">Oxidoreductase</keyword>
<evidence type="ECO:0000256" key="2">
    <source>
        <dbReference type="ARBA" id="ARBA00023002"/>
    </source>
</evidence>
<evidence type="ECO:0000313" key="6">
    <source>
        <dbReference type="EMBL" id="VBB69543.1"/>
    </source>
</evidence>